<proteinExistence type="predicted"/>
<evidence type="ECO:0000259" key="1">
    <source>
        <dbReference type="Pfam" id="PF13472"/>
    </source>
</evidence>
<dbReference type="EMBL" id="NWMW01000002">
    <property type="protein sequence ID" value="PCD01938.1"/>
    <property type="molecule type" value="Genomic_DNA"/>
</dbReference>
<dbReference type="InterPro" id="IPR036514">
    <property type="entry name" value="SGNH_hydro_sf"/>
</dbReference>
<evidence type="ECO:0000313" key="2">
    <source>
        <dbReference type="EMBL" id="PCD01938.1"/>
    </source>
</evidence>
<feature type="domain" description="SGNH hydrolase-type esterase" evidence="1">
    <location>
        <begin position="59"/>
        <end position="221"/>
    </location>
</feature>
<evidence type="ECO:0000313" key="3">
    <source>
        <dbReference type="Proteomes" id="UP000218366"/>
    </source>
</evidence>
<dbReference type="SUPFAM" id="SSF52266">
    <property type="entry name" value="SGNH hydrolase"/>
    <property type="match status" value="1"/>
</dbReference>
<organism evidence="2 3">
    <name type="scientific">Sphingomonas spermidinifaciens</name>
    <dbReference type="NCBI Taxonomy" id="1141889"/>
    <lineage>
        <taxon>Bacteria</taxon>
        <taxon>Pseudomonadati</taxon>
        <taxon>Pseudomonadota</taxon>
        <taxon>Alphaproteobacteria</taxon>
        <taxon>Sphingomonadales</taxon>
        <taxon>Sphingomonadaceae</taxon>
        <taxon>Sphingomonas</taxon>
    </lineage>
</organism>
<gene>
    <name evidence="2" type="ORF">COC42_10565</name>
</gene>
<dbReference type="OrthoDB" id="9794725at2"/>
<dbReference type="PANTHER" id="PTHR30383:SF5">
    <property type="entry name" value="SGNH HYDROLASE-TYPE ESTERASE DOMAIN-CONTAINING PROTEIN"/>
    <property type="match status" value="1"/>
</dbReference>
<comment type="caution">
    <text evidence="2">The sequence shown here is derived from an EMBL/GenBank/DDBJ whole genome shotgun (WGS) entry which is preliminary data.</text>
</comment>
<dbReference type="Pfam" id="PF13472">
    <property type="entry name" value="Lipase_GDSL_2"/>
    <property type="match status" value="1"/>
</dbReference>
<dbReference type="InterPro" id="IPR051532">
    <property type="entry name" value="Ester_Hydrolysis_Enzymes"/>
</dbReference>
<dbReference type="InterPro" id="IPR013830">
    <property type="entry name" value="SGNH_hydro"/>
</dbReference>
<dbReference type="GO" id="GO:0004622">
    <property type="term" value="F:phosphatidylcholine lysophospholipase activity"/>
    <property type="evidence" value="ECO:0007669"/>
    <property type="project" value="TreeGrafter"/>
</dbReference>
<keyword evidence="3" id="KW-1185">Reference proteome</keyword>
<accession>A0A2A4B2H8</accession>
<dbReference type="Proteomes" id="UP000218366">
    <property type="component" value="Unassembled WGS sequence"/>
</dbReference>
<dbReference type="AlphaFoldDB" id="A0A2A4B2H8"/>
<reference evidence="2 3" key="1">
    <citation type="submission" date="2017-09" db="EMBL/GenBank/DDBJ databases">
        <title>Sphingomonas spermidinifaciens 9NM-10, whole genome shotgun sequence.</title>
        <authorList>
            <person name="Feng G."/>
            <person name="Zhu H."/>
        </authorList>
    </citation>
    <scope>NUCLEOTIDE SEQUENCE [LARGE SCALE GENOMIC DNA]</scope>
    <source>
        <strain evidence="2 3">9NM-10</strain>
    </source>
</reference>
<dbReference type="PANTHER" id="PTHR30383">
    <property type="entry name" value="THIOESTERASE 1/PROTEASE 1/LYSOPHOSPHOLIPASE L1"/>
    <property type="match status" value="1"/>
</dbReference>
<sequence>MMNRRQLFAAGALLPLVPAAVRADDAADRRLREDWAWLGRYATENAALKASGAKTDIVFMGDSITEGWRGQRPDFFRPGRVGRGISGQTTPQMLVRMMTDVIALKPRAVHIMAGTNDVARNTGPMTRQQTYDNLAAMATLARANGITVLLANVPPAAAFPWRPGLETIARIAEINRWIADYARQTRAIHVDYGPALGDGRGGIPPALAGDGVHPTAAGYAAMEKVLTPILTRRGL</sequence>
<name>A0A2A4B2H8_9SPHN</name>
<dbReference type="Gene3D" id="3.40.50.1110">
    <property type="entry name" value="SGNH hydrolase"/>
    <property type="match status" value="1"/>
</dbReference>
<protein>
    <submittedName>
        <fullName evidence="2">GDSL family lipase</fullName>
    </submittedName>
</protein>